<proteinExistence type="predicted"/>
<dbReference type="EMBL" id="VUNR01000008">
    <property type="protein sequence ID" value="MSU08482.1"/>
    <property type="molecule type" value="Genomic_DNA"/>
</dbReference>
<dbReference type="Proteomes" id="UP000433181">
    <property type="component" value="Unassembled WGS sequence"/>
</dbReference>
<evidence type="ECO:0000313" key="3">
    <source>
        <dbReference type="Proteomes" id="UP000433181"/>
    </source>
</evidence>
<dbReference type="GeneID" id="96778409"/>
<dbReference type="AlphaFoldDB" id="A0A6I2UHJ5"/>
<accession>A0A6I2UHJ5</accession>
<comment type="caution">
    <text evidence="2">The sequence shown here is derived from an EMBL/GenBank/DDBJ whole genome shotgun (WGS) entry which is preliminary data.</text>
</comment>
<keyword evidence="1" id="KW-0732">Signal</keyword>
<organism evidence="2 3">
    <name type="scientific">Anaerovibrio slackiae</name>
    <dbReference type="NCBI Taxonomy" id="2652309"/>
    <lineage>
        <taxon>Bacteria</taxon>
        <taxon>Bacillati</taxon>
        <taxon>Bacillota</taxon>
        <taxon>Negativicutes</taxon>
        <taxon>Selenomonadales</taxon>
        <taxon>Selenomonadaceae</taxon>
        <taxon>Anaerovibrio</taxon>
    </lineage>
</organism>
<feature type="chain" id="PRO_5039233561" evidence="1">
    <location>
        <begin position="25"/>
        <end position="78"/>
    </location>
</feature>
<dbReference type="RefSeq" id="WP_154406645.1">
    <property type="nucleotide sequence ID" value="NZ_VUNR01000008.1"/>
</dbReference>
<name>A0A6I2UHJ5_9FIRM</name>
<feature type="signal peptide" evidence="1">
    <location>
        <begin position="1"/>
        <end position="24"/>
    </location>
</feature>
<evidence type="ECO:0000256" key="1">
    <source>
        <dbReference type="SAM" id="SignalP"/>
    </source>
</evidence>
<keyword evidence="3" id="KW-1185">Reference proteome</keyword>
<sequence>MKSKKSLTAAVLLGLGVLLTGAQAPQVEAAAVQLPVVEVVYENMDESTINEVKYLLPELKNVQFQLAIYGYNFLLKVV</sequence>
<protein>
    <submittedName>
        <fullName evidence="2">Uncharacterized protein</fullName>
    </submittedName>
</protein>
<reference evidence="2 3" key="1">
    <citation type="submission" date="2019-08" db="EMBL/GenBank/DDBJ databases">
        <title>In-depth cultivation of the pig gut microbiome towards novel bacterial diversity and tailored functional studies.</title>
        <authorList>
            <person name="Wylensek D."/>
            <person name="Hitch T.C.A."/>
            <person name="Clavel T."/>
        </authorList>
    </citation>
    <scope>NUCLEOTIDE SEQUENCE [LARGE SCALE GENOMIC DNA]</scope>
    <source>
        <strain evidence="2 3">WCA-693-APC-5D-A</strain>
    </source>
</reference>
<evidence type="ECO:0000313" key="2">
    <source>
        <dbReference type="EMBL" id="MSU08482.1"/>
    </source>
</evidence>
<gene>
    <name evidence="2" type="ORF">FYJ84_05720</name>
</gene>